<dbReference type="Proteomes" id="UP000234275">
    <property type="component" value="Unassembled WGS sequence"/>
</dbReference>
<keyword evidence="2" id="KW-0472">Membrane</keyword>
<feature type="transmembrane region" description="Helical" evidence="2">
    <location>
        <begin position="213"/>
        <end position="237"/>
    </location>
</feature>
<protein>
    <recommendedName>
        <fullName evidence="6">Mid2 domain-containing protein</fullName>
    </recommendedName>
</protein>
<evidence type="ECO:0000256" key="1">
    <source>
        <dbReference type="SAM" id="MobiDB-lite"/>
    </source>
</evidence>
<keyword evidence="2" id="KW-1133">Transmembrane helix</keyword>
<dbReference type="RefSeq" id="XP_024706793.1">
    <property type="nucleotide sequence ID" value="XM_024855392.1"/>
</dbReference>
<evidence type="ECO:0008006" key="6">
    <source>
        <dbReference type="Google" id="ProtNLM"/>
    </source>
</evidence>
<dbReference type="GeneID" id="36563099"/>
<dbReference type="EMBL" id="MSFO01000002">
    <property type="protein sequence ID" value="PLB51491.1"/>
    <property type="molecule type" value="Genomic_DNA"/>
</dbReference>
<gene>
    <name evidence="4" type="ORF">P170DRAFT_80390</name>
</gene>
<feature type="region of interest" description="Disordered" evidence="1">
    <location>
        <begin position="174"/>
        <end position="206"/>
    </location>
</feature>
<proteinExistence type="predicted"/>
<reference evidence="4 5" key="1">
    <citation type="submission" date="2016-12" db="EMBL/GenBank/DDBJ databases">
        <title>The genomes of Aspergillus section Nigri reveals drivers in fungal speciation.</title>
        <authorList>
            <consortium name="DOE Joint Genome Institute"/>
            <person name="Vesth T.C."/>
            <person name="Nybo J."/>
            <person name="Theobald S."/>
            <person name="Brandl J."/>
            <person name="Frisvad J.C."/>
            <person name="Nielsen K.F."/>
            <person name="Lyhne E.K."/>
            <person name="Kogle M.E."/>
            <person name="Kuo A."/>
            <person name="Riley R."/>
            <person name="Clum A."/>
            <person name="Nolan M."/>
            <person name="Lipzen A."/>
            <person name="Salamov A."/>
            <person name="Henrissat B."/>
            <person name="Wiebenga A."/>
            <person name="De Vries R.P."/>
            <person name="Grigoriev I.V."/>
            <person name="Mortensen U.H."/>
            <person name="Andersen M.R."/>
            <person name="Baker S.E."/>
        </authorList>
    </citation>
    <scope>NUCLEOTIDE SEQUENCE [LARGE SCALE GENOMIC DNA]</scope>
    <source>
        <strain evidence="4 5">IBT 23096</strain>
    </source>
</reference>
<sequence length="298" mass="32478">MSWPTLLMLSLQGLFVSQGMAANRTCYFPNGDESNDVPCTSEMNTSCCSEDAICLDNGYCFHLNGSNLSRDSCTDPDWGDDCPQLCEESFYGNTSDYYYTIAFLQSGNNGDLYCCGQPEWDLDLERKTCPGNKDPFTVPIGKAIVGVAALEGLMPTGPDDYNAAQVNVSQVSMEEETSTTTYDSTPTSTGIQTSRTTPTYISEKSDSSGKVTAVGAGVGVPLGVIALASLAWALWLLRQNRNLRKAYALGPDHPKDQFDNQMERGGQSTMMKPLGEHTSRVTDPNGRYSHRVELIETN</sequence>
<evidence type="ECO:0000313" key="5">
    <source>
        <dbReference type="Proteomes" id="UP000234275"/>
    </source>
</evidence>
<accession>A0A2I2GF56</accession>
<feature type="compositionally biased region" description="Low complexity" evidence="1">
    <location>
        <begin position="178"/>
        <end position="189"/>
    </location>
</feature>
<keyword evidence="2" id="KW-0812">Transmembrane</keyword>
<feature type="compositionally biased region" description="Polar residues" evidence="1">
    <location>
        <begin position="190"/>
        <end position="202"/>
    </location>
</feature>
<feature type="signal peptide" evidence="3">
    <location>
        <begin position="1"/>
        <end position="21"/>
    </location>
</feature>
<dbReference type="AlphaFoldDB" id="A0A2I2GF56"/>
<organism evidence="4 5">
    <name type="scientific">Aspergillus steynii IBT 23096</name>
    <dbReference type="NCBI Taxonomy" id="1392250"/>
    <lineage>
        <taxon>Eukaryota</taxon>
        <taxon>Fungi</taxon>
        <taxon>Dikarya</taxon>
        <taxon>Ascomycota</taxon>
        <taxon>Pezizomycotina</taxon>
        <taxon>Eurotiomycetes</taxon>
        <taxon>Eurotiomycetidae</taxon>
        <taxon>Eurotiales</taxon>
        <taxon>Aspergillaceae</taxon>
        <taxon>Aspergillus</taxon>
        <taxon>Aspergillus subgen. Circumdati</taxon>
    </lineage>
</organism>
<feature type="chain" id="PRO_5014181014" description="Mid2 domain-containing protein" evidence="3">
    <location>
        <begin position="22"/>
        <end position="298"/>
    </location>
</feature>
<evidence type="ECO:0000256" key="3">
    <source>
        <dbReference type="SAM" id="SignalP"/>
    </source>
</evidence>
<evidence type="ECO:0000256" key="2">
    <source>
        <dbReference type="SAM" id="Phobius"/>
    </source>
</evidence>
<dbReference type="VEuPathDB" id="FungiDB:P170DRAFT_80390"/>
<evidence type="ECO:0000313" key="4">
    <source>
        <dbReference type="EMBL" id="PLB51491.1"/>
    </source>
</evidence>
<feature type="region of interest" description="Disordered" evidence="1">
    <location>
        <begin position="263"/>
        <end position="285"/>
    </location>
</feature>
<dbReference type="OrthoDB" id="5215637at2759"/>
<keyword evidence="3" id="KW-0732">Signal</keyword>
<keyword evidence="5" id="KW-1185">Reference proteome</keyword>
<name>A0A2I2GF56_9EURO</name>
<dbReference type="STRING" id="1392250.A0A2I2GF56"/>
<comment type="caution">
    <text evidence="4">The sequence shown here is derived from an EMBL/GenBank/DDBJ whole genome shotgun (WGS) entry which is preliminary data.</text>
</comment>